<feature type="region of interest" description="Disordered" evidence="1">
    <location>
        <begin position="363"/>
        <end position="437"/>
    </location>
</feature>
<name>A0AAW0X9W2_CHEQU</name>
<dbReference type="Proteomes" id="UP001445076">
    <property type="component" value="Unassembled WGS sequence"/>
</dbReference>
<feature type="compositionally biased region" description="Basic and acidic residues" evidence="1">
    <location>
        <begin position="209"/>
        <end position="240"/>
    </location>
</feature>
<organism evidence="3 4">
    <name type="scientific">Cherax quadricarinatus</name>
    <name type="common">Australian red claw crayfish</name>
    <dbReference type="NCBI Taxonomy" id="27406"/>
    <lineage>
        <taxon>Eukaryota</taxon>
        <taxon>Metazoa</taxon>
        <taxon>Ecdysozoa</taxon>
        <taxon>Arthropoda</taxon>
        <taxon>Crustacea</taxon>
        <taxon>Multicrustacea</taxon>
        <taxon>Malacostraca</taxon>
        <taxon>Eumalacostraca</taxon>
        <taxon>Eucarida</taxon>
        <taxon>Decapoda</taxon>
        <taxon>Pleocyemata</taxon>
        <taxon>Astacidea</taxon>
        <taxon>Parastacoidea</taxon>
        <taxon>Parastacidae</taxon>
        <taxon>Cherax</taxon>
    </lineage>
</organism>
<comment type="caution">
    <text evidence="3">The sequence shown here is derived from an EMBL/GenBank/DDBJ whole genome shotgun (WGS) entry which is preliminary data.</text>
</comment>
<proteinExistence type="predicted"/>
<evidence type="ECO:0000256" key="1">
    <source>
        <dbReference type="SAM" id="MobiDB-lite"/>
    </source>
</evidence>
<gene>
    <name evidence="3" type="ORF">OTU49_004860</name>
</gene>
<dbReference type="EMBL" id="JARKIK010000044">
    <property type="protein sequence ID" value="KAK8736178.1"/>
    <property type="molecule type" value="Genomic_DNA"/>
</dbReference>
<reference evidence="3 4" key="1">
    <citation type="journal article" date="2024" name="BMC Genomics">
        <title>Genome assembly of redclaw crayfish (Cherax quadricarinatus) provides insights into its immune adaptation and hypoxia tolerance.</title>
        <authorList>
            <person name="Liu Z."/>
            <person name="Zheng J."/>
            <person name="Li H."/>
            <person name="Fang K."/>
            <person name="Wang S."/>
            <person name="He J."/>
            <person name="Zhou D."/>
            <person name="Weng S."/>
            <person name="Chi M."/>
            <person name="Gu Z."/>
            <person name="He J."/>
            <person name="Li F."/>
            <person name="Wang M."/>
        </authorList>
    </citation>
    <scope>NUCLEOTIDE SEQUENCE [LARGE SCALE GENOMIC DNA]</scope>
    <source>
        <strain evidence="3">ZL_2023a</strain>
    </source>
</reference>
<feature type="domain" description="C2H2-type" evidence="2">
    <location>
        <begin position="327"/>
        <end position="349"/>
    </location>
</feature>
<feature type="compositionally biased region" description="Basic and acidic residues" evidence="1">
    <location>
        <begin position="363"/>
        <end position="381"/>
    </location>
</feature>
<protein>
    <recommendedName>
        <fullName evidence="2">C2H2-type domain-containing protein</fullName>
    </recommendedName>
</protein>
<feature type="compositionally biased region" description="Polar residues" evidence="1">
    <location>
        <begin position="191"/>
        <end position="206"/>
    </location>
</feature>
<evidence type="ECO:0000259" key="2">
    <source>
        <dbReference type="PROSITE" id="PS00028"/>
    </source>
</evidence>
<accession>A0AAW0X9W2</accession>
<sequence length="437" mass="49124">MASWRVGDSQDHNEGIKREMRLGSGLAGILASISGGVPKKQEFKKPIPKKAKVPQQNLGFDLASIKALSSWGDISAVTSSNFPVTTDNEDNGHTAGKCFEEKKIDNTINYDAEVPQQNLGLDLDSVKALSSWGDISAVTSGNFPVTTDNEDNGHTAGKCLEKKKIDNTINYDEFEIIDLCDNEAANPLEATNQQWSDQGNTGNSVSAGVKRDAPRGDSKDNKKYKQDQDGDHVKEVDSRANKRKNFHNTEQKQQQENKVCDKKSPVKLDDLDFPQEFTDWTDILQFNDDHDKNWCNKEKERLAKLYGENIITVKYISNQPGKLGYYCEICSSEMHSETSLELHCSGMKHFKKKMVMENLKKSPLDEIKSQDSKPGKQEDTSSSKNKKSKKPPKPPRISRSPPHHGRRSPPPSHRSYSRSGDRRREDSYSRNSDAYDR</sequence>
<dbReference type="AlphaFoldDB" id="A0AAW0X9W2"/>
<evidence type="ECO:0000313" key="4">
    <source>
        <dbReference type="Proteomes" id="UP001445076"/>
    </source>
</evidence>
<feature type="compositionally biased region" description="Basic and acidic residues" evidence="1">
    <location>
        <begin position="247"/>
        <end position="263"/>
    </location>
</feature>
<feature type="region of interest" description="Disordered" evidence="1">
    <location>
        <begin position="191"/>
        <end position="263"/>
    </location>
</feature>
<feature type="non-terminal residue" evidence="3">
    <location>
        <position position="437"/>
    </location>
</feature>
<feature type="compositionally biased region" description="Basic residues" evidence="1">
    <location>
        <begin position="384"/>
        <end position="393"/>
    </location>
</feature>
<dbReference type="InterPro" id="IPR013087">
    <property type="entry name" value="Znf_C2H2_type"/>
</dbReference>
<feature type="compositionally biased region" description="Basic and acidic residues" evidence="1">
    <location>
        <begin position="419"/>
        <end position="437"/>
    </location>
</feature>
<evidence type="ECO:0000313" key="3">
    <source>
        <dbReference type="EMBL" id="KAK8736178.1"/>
    </source>
</evidence>
<dbReference type="PROSITE" id="PS00028">
    <property type="entry name" value="ZINC_FINGER_C2H2_1"/>
    <property type="match status" value="1"/>
</dbReference>
<keyword evidence="4" id="KW-1185">Reference proteome</keyword>